<feature type="region of interest" description="Disordered" evidence="2">
    <location>
        <begin position="490"/>
        <end position="513"/>
    </location>
</feature>
<reference evidence="4" key="1">
    <citation type="submission" date="2022-12" db="EMBL/GenBank/DDBJ databases">
        <authorList>
            <person name="Webb A."/>
        </authorList>
    </citation>
    <scope>NUCLEOTIDE SEQUENCE</scope>
    <source>
        <strain evidence="4">Hp1</strain>
    </source>
</reference>
<accession>A0AAV0UDR5</accession>
<dbReference type="Pfam" id="PF08190">
    <property type="entry name" value="PIH1"/>
    <property type="match status" value="1"/>
</dbReference>
<name>A0AAV0UDR5_HYABA</name>
<evidence type="ECO:0000313" key="4">
    <source>
        <dbReference type="EMBL" id="CAI5734906.1"/>
    </source>
</evidence>
<proteinExistence type="inferred from homology"/>
<evidence type="ECO:0000256" key="2">
    <source>
        <dbReference type="SAM" id="MobiDB-lite"/>
    </source>
</evidence>
<protein>
    <recommendedName>
        <fullName evidence="3">PIH1 N-terminal domain-containing protein</fullName>
    </recommendedName>
</protein>
<dbReference type="AlphaFoldDB" id="A0AAV0UDR5"/>
<dbReference type="PANTHER" id="PTHR22997:SF0">
    <property type="entry name" value="PIH1 DOMAIN-CONTAINING PROTEIN 1"/>
    <property type="match status" value="1"/>
</dbReference>
<comment type="caution">
    <text evidence="4">The sequence shown here is derived from an EMBL/GenBank/DDBJ whole genome shotgun (WGS) entry which is preliminary data.</text>
</comment>
<keyword evidence="5" id="KW-1185">Reference proteome</keyword>
<dbReference type="PANTHER" id="PTHR22997">
    <property type="entry name" value="PIH1 DOMAIN-CONTAINING PROTEIN 1"/>
    <property type="match status" value="1"/>
</dbReference>
<dbReference type="GO" id="GO:0005737">
    <property type="term" value="C:cytoplasm"/>
    <property type="evidence" value="ECO:0007669"/>
    <property type="project" value="TreeGrafter"/>
</dbReference>
<dbReference type="EMBL" id="CANTFL010001244">
    <property type="protein sequence ID" value="CAI5734906.1"/>
    <property type="molecule type" value="Genomic_DNA"/>
</dbReference>
<evidence type="ECO:0000259" key="3">
    <source>
        <dbReference type="Pfam" id="PF08190"/>
    </source>
</evidence>
<evidence type="ECO:0000313" key="5">
    <source>
        <dbReference type="Proteomes" id="UP001162031"/>
    </source>
</evidence>
<gene>
    <name evidence="4" type="ORF">HBR001_LOCUS6311</name>
</gene>
<dbReference type="InterPro" id="IPR012981">
    <property type="entry name" value="PIH1_N"/>
</dbReference>
<dbReference type="Proteomes" id="UP001162031">
    <property type="component" value="Unassembled WGS sequence"/>
</dbReference>
<comment type="similarity">
    <text evidence="1">Belongs to the PIH1 family.</text>
</comment>
<sequence length="596" mass="66453">MEEDTAAMEHYVDWLNALEQTDPDGYHRAIETLQSQLQTADSGVNTVSGAPKGCANELLLYTFSQKFLVAHSHSSLVSEATAFKPRFPGDKIMEEGGLQAAMEGVYVEVKAGFAIKTRDMKTKEEVFVNVVSADEIQEFSEKRKLDDKGKEHEGVHVPLSLSAPHEVKDETGANSTAFDVAVNTKVVEGCKIDETGTFCHFVCELAIEYVGRKYNIKLDDRYEVQQLAYRGQLPPPKHYIRKKQAPIIEEVTTTTLKKPRVFESTAPEVSSASHAATACYDLFEEREGKRTVCQRSSAVAKDSTPLSPEILLHSGDRLIVSIQFENKVHAASHVEVELQAELLTVKAATHREMEIFLPYPVEIDSPTVCFDQVRNRMDITLLIDKSWDTLGPDCGSASWLLARKLAEETNLQVSGSEGRSATTADCISGTPKTLAGMFCLANTNRPGCGNAPTIQASRRWDPVMNDAGELPQDQSHSKNVLSMRTLEQQRTEREQKENIEETELAQECPTAKEMQTEAQKVEELHTNEPEMTYLDVEDIVRQEEARLGCYIQQQQQEPEDPEKGYMSVEDAKRVAANWSENNSTLDLQSALAFDLL</sequence>
<feature type="domain" description="PIH1 N-terminal" evidence="3">
    <location>
        <begin position="102"/>
        <end position="245"/>
    </location>
</feature>
<feature type="compositionally biased region" description="Basic and acidic residues" evidence="2">
    <location>
        <begin position="490"/>
        <end position="499"/>
    </location>
</feature>
<organism evidence="4 5">
    <name type="scientific">Hyaloperonospora brassicae</name>
    <name type="common">Brassica downy mildew</name>
    <name type="synonym">Peronospora brassicae</name>
    <dbReference type="NCBI Taxonomy" id="162125"/>
    <lineage>
        <taxon>Eukaryota</taxon>
        <taxon>Sar</taxon>
        <taxon>Stramenopiles</taxon>
        <taxon>Oomycota</taxon>
        <taxon>Peronosporomycetes</taxon>
        <taxon>Peronosporales</taxon>
        <taxon>Peronosporaceae</taxon>
        <taxon>Hyaloperonospora</taxon>
    </lineage>
</organism>
<dbReference type="InterPro" id="IPR050734">
    <property type="entry name" value="PIH1/Kintoun_subfamily"/>
</dbReference>
<evidence type="ECO:0000256" key="1">
    <source>
        <dbReference type="ARBA" id="ARBA00008511"/>
    </source>
</evidence>